<evidence type="ECO:0000313" key="2">
    <source>
        <dbReference type="Proteomes" id="UP001235840"/>
    </source>
</evidence>
<proteinExistence type="predicted"/>
<keyword evidence="2" id="KW-1185">Reference proteome</keyword>
<name>A0ABT9VYS5_9BACI</name>
<dbReference type="EMBL" id="JAUSTY010000007">
    <property type="protein sequence ID" value="MDQ0166146.1"/>
    <property type="molecule type" value="Genomic_DNA"/>
</dbReference>
<sequence>MNSSKSIVWINIFTAKPGKLDELVSTEAEELLNFKDIAGPGWISSRWHRSVDNNKAIMITTFESIEYHKRLLEKADIIEHINKMKHLIEKTEGGYYTLVGSVETCTSPKY</sequence>
<gene>
    <name evidence="1" type="ORF">J2S11_002047</name>
</gene>
<organism evidence="1 2">
    <name type="scientific">Caldalkalibacillus horti</name>
    <dbReference type="NCBI Taxonomy" id="77523"/>
    <lineage>
        <taxon>Bacteria</taxon>
        <taxon>Bacillati</taxon>
        <taxon>Bacillota</taxon>
        <taxon>Bacilli</taxon>
        <taxon>Bacillales</taxon>
        <taxon>Bacillaceae</taxon>
        <taxon>Caldalkalibacillus</taxon>
    </lineage>
</organism>
<evidence type="ECO:0000313" key="1">
    <source>
        <dbReference type="EMBL" id="MDQ0166146.1"/>
    </source>
</evidence>
<reference evidence="1 2" key="1">
    <citation type="submission" date="2023-07" db="EMBL/GenBank/DDBJ databases">
        <title>Genomic Encyclopedia of Type Strains, Phase IV (KMG-IV): sequencing the most valuable type-strain genomes for metagenomic binning, comparative biology and taxonomic classification.</title>
        <authorList>
            <person name="Goeker M."/>
        </authorList>
    </citation>
    <scope>NUCLEOTIDE SEQUENCE [LARGE SCALE GENOMIC DNA]</scope>
    <source>
        <strain evidence="1 2">DSM 12751</strain>
    </source>
</reference>
<dbReference type="InterPro" id="IPR011008">
    <property type="entry name" value="Dimeric_a/b-barrel"/>
</dbReference>
<evidence type="ECO:0008006" key="3">
    <source>
        <dbReference type="Google" id="ProtNLM"/>
    </source>
</evidence>
<dbReference type="SUPFAM" id="SSF54909">
    <property type="entry name" value="Dimeric alpha+beta barrel"/>
    <property type="match status" value="1"/>
</dbReference>
<comment type="caution">
    <text evidence="1">The sequence shown here is derived from an EMBL/GenBank/DDBJ whole genome shotgun (WGS) entry which is preliminary data.</text>
</comment>
<dbReference type="RefSeq" id="WP_307394131.1">
    <property type="nucleotide sequence ID" value="NZ_BAAADK010000048.1"/>
</dbReference>
<dbReference type="Proteomes" id="UP001235840">
    <property type="component" value="Unassembled WGS sequence"/>
</dbReference>
<dbReference type="Gene3D" id="3.30.70.100">
    <property type="match status" value="1"/>
</dbReference>
<protein>
    <recommendedName>
        <fullName evidence="3">ABM domain-containing protein</fullName>
    </recommendedName>
</protein>
<accession>A0ABT9VYS5</accession>